<proteinExistence type="predicted"/>
<organism evidence="1 2">
    <name type="scientific">Brachionus calyciflorus</name>
    <dbReference type="NCBI Taxonomy" id="104777"/>
    <lineage>
        <taxon>Eukaryota</taxon>
        <taxon>Metazoa</taxon>
        <taxon>Spiralia</taxon>
        <taxon>Gnathifera</taxon>
        <taxon>Rotifera</taxon>
        <taxon>Eurotatoria</taxon>
        <taxon>Monogononta</taxon>
        <taxon>Pseudotrocha</taxon>
        <taxon>Ploima</taxon>
        <taxon>Brachionidae</taxon>
        <taxon>Brachionus</taxon>
    </lineage>
</organism>
<evidence type="ECO:0000313" key="2">
    <source>
        <dbReference type="Proteomes" id="UP000663879"/>
    </source>
</evidence>
<dbReference type="OrthoDB" id="10238822at2759"/>
<sequence length="71" mass="8270">MWNHFDNNYERTNNRVEGGNNKMKLYCGTSNPVIDKAVRILQQYESASSDKKQIPNTKSILTYDRLINYLG</sequence>
<dbReference type="Proteomes" id="UP000663879">
    <property type="component" value="Unassembled WGS sequence"/>
</dbReference>
<accession>A0A813U818</accession>
<keyword evidence="2" id="KW-1185">Reference proteome</keyword>
<protein>
    <submittedName>
        <fullName evidence="1">Uncharacterized protein</fullName>
    </submittedName>
</protein>
<comment type="caution">
    <text evidence="1">The sequence shown here is derived from an EMBL/GenBank/DDBJ whole genome shotgun (WGS) entry which is preliminary data.</text>
</comment>
<reference evidence="1" key="1">
    <citation type="submission" date="2021-02" db="EMBL/GenBank/DDBJ databases">
        <authorList>
            <person name="Nowell W R."/>
        </authorList>
    </citation>
    <scope>NUCLEOTIDE SEQUENCE</scope>
    <source>
        <strain evidence="1">Ploen Becks lab</strain>
    </source>
</reference>
<name>A0A813U818_9BILA</name>
<dbReference type="AlphaFoldDB" id="A0A813U818"/>
<dbReference type="EMBL" id="CAJNOC010000934">
    <property type="protein sequence ID" value="CAF0819052.1"/>
    <property type="molecule type" value="Genomic_DNA"/>
</dbReference>
<evidence type="ECO:0000313" key="1">
    <source>
        <dbReference type="EMBL" id="CAF0819052.1"/>
    </source>
</evidence>
<gene>
    <name evidence="1" type="ORF">OXX778_LOCUS7368</name>
</gene>